<reference evidence="3" key="2">
    <citation type="journal article" date="2011" name="Proc. Natl. Acad. Sci. U.S.A.">
        <title>Obligate biotrophy features unraveled by the genomic analysis of rust fungi.</title>
        <authorList>
            <person name="Duplessis S."/>
            <person name="Cuomo C.A."/>
            <person name="Lin Y.-C."/>
            <person name="Aerts A."/>
            <person name="Tisserant E."/>
            <person name="Veneault-Fourrey C."/>
            <person name="Joly D.L."/>
            <person name="Hacquard S."/>
            <person name="Amselem J."/>
            <person name="Cantarel B.L."/>
            <person name="Chiu R."/>
            <person name="Coutinho P.M."/>
            <person name="Feau N."/>
            <person name="Field M."/>
            <person name="Frey P."/>
            <person name="Gelhaye E."/>
            <person name="Goldberg J."/>
            <person name="Grabherr M.G."/>
            <person name="Kodira C.D."/>
            <person name="Kohler A."/>
            <person name="Kuees U."/>
            <person name="Lindquist E.A."/>
            <person name="Lucas S.M."/>
            <person name="Mago R."/>
            <person name="Mauceli E."/>
            <person name="Morin E."/>
            <person name="Murat C."/>
            <person name="Pangilinan J.L."/>
            <person name="Park R."/>
            <person name="Pearson M."/>
            <person name="Quesneville H."/>
            <person name="Rouhier N."/>
            <person name="Sakthikumar S."/>
            <person name="Salamov A.A."/>
            <person name="Schmutz J."/>
            <person name="Selles B."/>
            <person name="Shapiro H."/>
            <person name="Tanguay P."/>
            <person name="Tuskan G.A."/>
            <person name="Henrissat B."/>
            <person name="Van de Peer Y."/>
            <person name="Rouze P."/>
            <person name="Ellis J.G."/>
            <person name="Dodds P.N."/>
            <person name="Schein J.E."/>
            <person name="Zhong S."/>
            <person name="Hamelin R.C."/>
            <person name="Grigoriev I.V."/>
            <person name="Szabo L.J."/>
            <person name="Martin F."/>
        </authorList>
    </citation>
    <scope>NUCLEOTIDE SEQUENCE [LARGE SCALE GENOMIC DNA]</scope>
    <source>
        <strain evidence="3">CRL 75-36-700-3 / race SCCL</strain>
    </source>
</reference>
<name>E3K1D8_PUCGT</name>
<dbReference type="VEuPathDB" id="FungiDB:PGTG_04069"/>
<dbReference type="Proteomes" id="UP000008783">
    <property type="component" value="Unassembled WGS sequence"/>
</dbReference>
<dbReference type="GeneID" id="10541583"/>
<dbReference type="HOGENOM" id="CLU_054434_2_0_1"/>
<dbReference type="RefSeq" id="XP_003322532.2">
    <property type="nucleotide sequence ID" value="XM_003322484.2"/>
</dbReference>
<protein>
    <submittedName>
        <fullName evidence="2">Uncharacterized protein</fullName>
    </submittedName>
</protein>
<gene>
    <name evidence="2" type="ORF">PGTG_04069</name>
</gene>
<accession>E3K1D8</accession>
<evidence type="ECO:0000313" key="2">
    <source>
        <dbReference type="EMBL" id="EFP78113.2"/>
    </source>
</evidence>
<organism evidence="2 3">
    <name type="scientific">Puccinia graminis f. sp. tritici (strain CRL 75-36-700-3 / race SCCL)</name>
    <name type="common">Black stem rust fungus</name>
    <dbReference type="NCBI Taxonomy" id="418459"/>
    <lineage>
        <taxon>Eukaryota</taxon>
        <taxon>Fungi</taxon>
        <taxon>Dikarya</taxon>
        <taxon>Basidiomycota</taxon>
        <taxon>Pucciniomycotina</taxon>
        <taxon>Pucciniomycetes</taxon>
        <taxon>Pucciniales</taxon>
        <taxon>Pucciniaceae</taxon>
        <taxon>Puccinia</taxon>
    </lineage>
</organism>
<dbReference type="KEGG" id="pgr:PGTG_04069"/>
<reference key="1">
    <citation type="submission" date="2007-01" db="EMBL/GenBank/DDBJ databases">
        <title>The Genome Sequence of Puccinia graminis f. sp. tritici Strain CRL 75-36-700-3.</title>
        <authorList>
            <consortium name="The Broad Institute Genome Sequencing Platform"/>
            <person name="Birren B."/>
            <person name="Lander E."/>
            <person name="Galagan J."/>
            <person name="Nusbaum C."/>
            <person name="Devon K."/>
            <person name="Cuomo C."/>
            <person name="Jaffe D."/>
            <person name="Butler J."/>
            <person name="Alvarez P."/>
            <person name="Gnerre S."/>
            <person name="Grabherr M."/>
            <person name="Mauceli E."/>
            <person name="Brockman W."/>
            <person name="Young S."/>
            <person name="LaButti K."/>
            <person name="Sykes S."/>
            <person name="DeCaprio D."/>
            <person name="Crawford M."/>
            <person name="Koehrsen M."/>
            <person name="Engels R."/>
            <person name="Montgomery P."/>
            <person name="Pearson M."/>
            <person name="Howarth C."/>
            <person name="Larson L."/>
            <person name="White J."/>
            <person name="Zeng Q."/>
            <person name="Kodira C."/>
            <person name="Yandava C."/>
            <person name="Alvarado L."/>
            <person name="O'Leary S."/>
            <person name="Szabo L."/>
            <person name="Dean R."/>
            <person name="Schein J."/>
        </authorList>
    </citation>
    <scope>NUCLEOTIDE SEQUENCE</scope>
    <source>
        <strain>CRL 75-36-700-3</strain>
    </source>
</reference>
<sequence>MNNLSALIQTIPTLEGNSVTFPYWRNRLQNVLQIQGVLDIVNKMLPRPNNTDSKEGKLAVQSPEQRGYNPEEYGSDWDTLSNMAISTIQLTLLVDLSIRYEGVKPAHKLFSTICDAYEKNTWARRLQLEDAFWTARQDPSQPIEKLEMVNSHPDIRLLFAAK</sequence>
<evidence type="ECO:0000256" key="1">
    <source>
        <dbReference type="SAM" id="MobiDB-lite"/>
    </source>
</evidence>
<dbReference type="EMBL" id="DS178269">
    <property type="protein sequence ID" value="EFP78113.2"/>
    <property type="molecule type" value="Genomic_DNA"/>
</dbReference>
<dbReference type="InParanoid" id="E3K1D8"/>
<dbReference type="eggNOG" id="ENOG502T1DR">
    <property type="taxonomic scope" value="Eukaryota"/>
</dbReference>
<dbReference type="OrthoDB" id="2802833at2759"/>
<feature type="region of interest" description="Disordered" evidence="1">
    <location>
        <begin position="46"/>
        <end position="72"/>
    </location>
</feature>
<keyword evidence="3" id="KW-1185">Reference proteome</keyword>
<proteinExistence type="predicted"/>
<dbReference type="AlphaFoldDB" id="E3K1D8"/>
<evidence type="ECO:0000313" key="3">
    <source>
        <dbReference type="Proteomes" id="UP000008783"/>
    </source>
</evidence>